<gene>
    <name evidence="2" type="ORF">CFK37_16215</name>
</gene>
<evidence type="ECO:0000313" key="2">
    <source>
        <dbReference type="EMBL" id="ASK63592.1"/>
    </source>
</evidence>
<dbReference type="InterPro" id="IPR016945">
    <property type="entry name" value="UCP030092"/>
</dbReference>
<sequence length="127" mass="14881">MWNIVINIIACAIMVPFIVTWLIYKGHRLQRKTRLYAFHKAVAWSAILYILSVMMMLKAIFNDFFVGYIILFHLVCLTVLIIIQRVNHTEVAFKKACKIVWRLSFLLFFFLYIGLILIGIAKQLLSV</sequence>
<dbReference type="Proteomes" id="UP000198312">
    <property type="component" value="Chromosome"/>
</dbReference>
<dbReference type="InterPro" id="IPR024515">
    <property type="entry name" value="DUF3397"/>
</dbReference>
<keyword evidence="1" id="KW-0472">Membrane</keyword>
<evidence type="ECO:0000256" key="1">
    <source>
        <dbReference type="SAM" id="Phobius"/>
    </source>
</evidence>
<proteinExistence type="predicted"/>
<feature type="transmembrane region" description="Helical" evidence="1">
    <location>
        <begin position="6"/>
        <end position="24"/>
    </location>
</feature>
<dbReference type="KEGG" id="vil:CFK37_16215"/>
<keyword evidence="1" id="KW-1133">Transmembrane helix</keyword>
<evidence type="ECO:0008006" key="4">
    <source>
        <dbReference type="Google" id="ProtNLM"/>
    </source>
</evidence>
<name>A0A220U6I7_9BACI</name>
<keyword evidence="1" id="KW-0812">Transmembrane</keyword>
<dbReference type="PIRSF" id="PIRSF030092">
    <property type="entry name" value="UCP030092"/>
    <property type="match status" value="1"/>
</dbReference>
<keyword evidence="3" id="KW-1185">Reference proteome</keyword>
<accession>A0A220U6I7</accession>
<dbReference type="EMBL" id="CP022315">
    <property type="protein sequence ID" value="ASK63592.1"/>
    <property type="molecule type" value="Genomic_DNA"/>
</dbReference>
<feature type="transmembrane region" description="Helical" evidence="1">
    <location>
        <begin position="99"/>
        <end position="121"/>
    </location>
</feature>
<evidence type="ECO:0000313" key="3">
    <source>
        <dbReference type="Proteomes" id="UP000198312"/>
    </source>
</evidence>
<dbReference type="OrthoDB" id="2353183at2"/>
<feature type="transmembrane region" description="Helical" evidence="1">
    <location>
        <begin position="36"/>
        <end position="59"/>
    </location>
</feature>
<feature type="transmembrane region" description="Helical" evidence="1">
    <location>
        <begin position="65"/>
        <end position="87"/>
    </location>
</feature>
<dbReference type="RefSeq" id="WP_089062851.1">
    <property type="nucleotide sequence ID" value="NZ_CP022315.1"/>
</dbReference>
<protein>
    <recommendedName>
        <fullName evidence="4">DUF3397 domain-containing protein</fullName>
    </recommendedName>
</protein>
<dbReference type="Pfam" id="PF11877">
    <property type="entry name" value="DUF3397"/>
    <property type="match status" value="1"/>
</dbReference>
<dbReference type="AlphaFoldDB" id="A0A220U6I7"/>
<reference evidence="2 3" key="1">
    <citation type="submission" date="2017-07" db="EMBL/GenBank/DDBJ databases">
        <title>Virgibacillus sp. LM2416.</title>
        <authorList>
            <person name="Tak E.J."/>
            <person name="Bae J.-W."/>
        </authorList>
    </citation>
    <scope>NUCLEOTIDE SEQUENCE [LARGE SCALE GENOMIC DNA]</scope>
    <source>
        <strain evidence="2 3">LM2416</strain>
    </source>
</reference>
<organism evidence="2 3">
    <name type="scientific">Virgibacillus phasianinus</name>
    <dbReference type="NCBI Taxonomy" id="2017483"/>
    <lineage>
        <taxon>Bacteria</taxon>
        <taxon>Bacillati</taxon>
        <taxon>Bacillota</taxon>
        <taxon>Bacilli</taxon>
        <taxon>Bacillales</taxon>
        <taxon>Bacillaceae</taxon>
        <taxon>Virgibacillus</taxon>
    </lineage>
</organism>